<name>A0A918DU54_9ACTN</name>
<dbReference type="Proteomes" id="UP000641932">
    <property type="component" value="Unassembled WGS sequence"/>
</dbReference>
<evidence type="ECO:0000256" key="2">
    <source>
        <dbReference type="SAM" id="Phobius"/>
    </source>
</evidence>
<sequence length="167" mass="16841">MGPHKPPKGTPRSRGGGTDPGETVSSPYHTPDPYDGRQNPYANGQPGYGYPQQPPQYGHPQSGYGPGPGYGYPGGPGGPHPTAGEPNQLALASVVLGFISIVGALFCYGGVLGPVSIGLGVAGLARSKRTGTGRNQSIGGIALGALGTAILASFIVLIVVYKKHVAP</sequence>
<evidence type="ECO:0000313" key="4">
    <source>
        <dbReference type="Proteomes" id="UP000641932"/>
    </source>
</evidence>
<reference evidence="3" key="1">
    <citation type="journal article" date="2014" name="Int. J. Syst. Evol. Microbiol.">
        <title>Complete genome sequence of Corynebacterium casei LMG S-19264T (=DSM 44701T), isolated from a smear-ripened cheese.</title>
        <authorList>
            <consortium name="US DOE Joint Genome Institute (JGI-PGF)"/>
            <person name="Walter F."/>
            <person name="Albersmeier A."/>
            <person name="Kalinowski J."/>
            <person name="Ruckert C."/>
        </authorList>
    </citation>
    <scope>NUCLEOTIDE SEQUENCE</scope>
    <source>
        <strain evidence="3">CGMCC 4.7201</strain>
    </source>
</reference>
<evidence type="ECO:0000256" key="1">
    <source>
        <dbReference type="SAM" id="MobiDB-lite"/>
    </source>
</evidence>
<evidence type="ECO:0008006" key="5">
    <source>
        <dbReference type="Google" id="ProtNLM"/>
    </source>
</evidence>
<gene>
    <name evidence="3" type="ORF">GCM10012280_12240</name>
</gene>
<feature type="compositionally biased region" description="Low complexity" evidence="1">
    <location>
        <begin position="44"/>
        <end position="63"/>
    </location>
</feature>
<keyword evidence="2" id="KW-0472">Membrane</keyword>
<feature type="transmembrane region" description="Helical" evidence="2">
    <location>
        <begin position="95"/>
        <end position="125"/>
    </location>
</feature>
<feature type="region of interest" description="Disordered" evidence="1">
    <location>
        <begin position="1"/>
        <end position="84"/>
    </location>
</feature>
<keyword evidence="2" id="KW-1133">Transmembrane helix</keyword>
<evidence type="ECO:0000313" key="3">
    <source>
        <dbReference type="EMBL" id="GGO83381.1"/>
    </source>
</evidence>
<reference evidence="3" key="2">
    <citation type="submission" date="2020-09" db="EMBL/GenBank/DDBJ databases">
        <authorList>
            <person name="Sun Q."/>
            <person name="Zhou Y."/>
        </authorList>
    </citation>
    <scope>NUCLEOTIDE SEQUENCE</scope>
    <source>
        <strain evidence="3">CGMCC 4.7201</strain>
    </source>
</reference>
<feature type="compositionally biased region" description="Gly residues" evidence="1">
    <location>
        <begin position="64"/>
        <end position="77"/>
    </location>
</feature>
<dbReference type="AlphaFoldDB" id="A0A918DU54"/>
<keyword evidence="4" id="KW-1185">Reference proteome</keyword>
<comment type="caution">
    <text evidence="3">The sequence shown here is derived from an EMBL/GenBank/DDBJ whole genome shotgun (WGS) entry which is preliminary data.</text>
</comment>
<proteinExistence type="predicted"/>
<feature type="transmembrane region" description="Helical" evidence="2">
    <location>
        <begin position="137"/>
        <end position="161"/>
    </location>
</feature>
<protein>
    <recommendedName>
        <fullName evidence="5">DUF4190 domain-containing protein</fullName>
    </recommendedName>
</protein>
<keyword evidence="2" id="KW-0812">Transmembrane</keyword>
<organism evidence="3 4">
    <name type="scientific">Wenjunlia tyrosinilytica</name>
    <dbReference type="NCBI Taxonomy" id="1544741"/>
    <lineage>
        <taxon>Bacteria</taxon>
        <taxon>Bacillati</taxon>
        <taxon>Actinomycetota</taxon>
        <taxon>Actinomycetes</taxon>
        <taxon>Kitasatosporales</taxon>
        <taxon>Streptomycetaceae</taxon>
        <taxon>Wenjunlia</taxon>
    </lineage>
</organism>
<accession>A0A918DU54</accession>
<dbReference type="EMBL" id="BMMS01000004">
    <property type="protein sequence ID" value="GGO83381.1"/>
    <property type="molecule type" value="Genomic_DNA"/>
</dbReference>